<dbReference type="Proteomes" id="UP000026714">
    <property type="component" value="Unassembled WGS sequence"/>
</dbReference>
<sequence>MFAPSQNDVRTFFCEAWRKSRAGEPLSPIETLASQWIELHPEYHADLADLPAALAAVYQVEDGRTNPFLHLSMHLSISEQVSIDQPRGIRQAVELLAARRGDLHAAQHEVMDCLGEMIWASQRSGQPPDPHAYLDGVRRRATADRG</sequence>
<dbReference type="EMBL" id="AZRA01000091">
    <property type="protein sequence ID" value="KDB51258.1"/>
    <property type="molecule type" value="Genomic_DNA"/>
</dbReference>
<dbReference type="PATRIC" id="fig|1286631.3.peg.3087"/>
<gene>
    <name evidence="2" type="ORF">X805_31650</name>
</gene>
<evidence type="ECO:0008006" key="4">
    <source>
        <dbReference type="Google" id="ProtNLM"/>
    </source>
</evidence>
<dbReference type="AlphaFoldDB" id="A0A059KJG2"/>
<dbReference type="RefSeq" id="WP_037483992.1">
    <property type="nucleotide sequence ID" value="NZ_AZRA01000091.1"/>
</dbReference>
<feature type="compositionally biased region" description="Basic and acidic residues" evidence="1">
    <location>
        <begin position="136"/>
        <end position="146"/>
    </location>
</feature>
<feature type="region of interest" description="Disordered" evidence="1">
    <location>
        <begin position="122"/>
        <end position="146"/>
    </location>
</feature>
<dbReference type="InterPro" id="IPR014993">
    <property type="entry name" value="DUF1841"/>
</dbReference>
<name>A0A059KJG2_9BURK</name>
<dbReference type="STRING" id="34103.SAMN05421778_105121"/>
<reference evidence="2 3" key="1">
    <citation type="journal article" date="2014" name="FEMS Microbiol. Ecol.">
        <title>Sphaerotilus natans encrusted with nanoball-shaped Fe(III) oxide minerals formed by nitrate-reducing mixotrophic Fe(II) oxidation.</title>
        <authorList>
            <person name="Park S."/>
            <person name="Kim D.H."/>
            <person name="Lee J.H."/>
            <person name="Hur H.G."/>
        </authorList>
    </citation>
    <scope>NUCLEOTIDE SEQUENCE [LARGE SCALE GENOMIC DNA]</scope>
    <source>
        <strain evidence="2 3">DSM 6575</strain>
    </source>
</reference>
<evidence type="ECO:0000313" key="2">
    <source>
        <dbReference type="EMBL" id="KDB51258.1"/>
    </source>
</evidence>
<keyword evidence="3" id="KW-1185">Reference proteome</keyword>
<dbReference type="eggNOG" id="ENOG50315C6">
    <property type="taxonomic scope" value="Bacteria"/>
</dbReference>
<organism evidence="2 3">
    <name type="scientific">Sphaerotilus natans subsp. natans DSM 6575</name>
    <dbReference type="NCBI Taxonomy" id="1286631"/>
    <lineage>
        <taxon>Bacteria</taxon>
        <taxon>Pseudomonadati</taxon>
        <taxon>Pseudomonadota</taxon>
        <taxon>Betaproteobacteria</taxon>
        <taxon>Burkholderiales</taxon>
        <taxon>Sphaerotilaceae</taxon>
        <taxon>Sphaerotilus</taxon>
    </lineage>
</organism>
<evidence type="ECO:0000256" key="1">
    <source>
        <dbReference type="SAM" id="MobiDB-lite"/>
    </source>
</evidence>
<comment type="caution">
    <text evidence="2">The sequence shown here is derived from an EMBL/GenBank/DDBJ whole genome shotgun (WGS) entry which is preliminary data.</text>
</comment>
<dbReference type="Pfam" id="PF08897">
    <property type="entry name" value="DUF1841"/>
    <property type="match status" value="1"/>
</dbReference>
<protein>
    <recommendedName>
        <fullName evidence="4">DUF1841 family protein</fullName>
    </recommendedName>
</protein>
<proteinExistence type="predicted"/>
<accession>A0A059KJG2</accession>
<evidence type="ECO:0000313" key="3">
    <source>
        <dbReference type="Proteomes" id="UP000026714"/>
    </source>
</evidence>